<name>A0ABY7XUT4_9GAMM</name>
<reference evidence="1 2" key="1">
    <citation type="submission" date="2021-08" db="EMBL/GenBank/DDBJ databases">
        <title>Stenotrophomonas forensis sp. nov., isolated from contaminated viral transport media.</title>
        <authorList>
            <person name="Nguyen S.V."/>
            <person name="Edwards D."/>
            <person name="Scott S."/>
            <person name="Doss J."/>
            <person name="Merid S."/>
            <person name="Zelaya E."/>
            <person name="Maza C."/>
            <person name="Mann M."/>
            <person name="Hamilton B."/>
            <person name="Blackwell R."/>
            <person name="Tran A."/>
            <person name="Hauser J."/>
        </authorList>
    </citation>
    <scope>NUCLEOTIDE SEQUENCE [LARGE SCALE GENOMIC DNA]</scope>
    <source>
        <strain evidence="1 2">DFS-20110405</strain>
    </source>
</reference>
<evidence type="ECO:0000313" key="2">
    <source>
        <dbReference type="Proteomes" id="UP001216828"/>
    </source>
</evidence>
<gene>
    <name evidence="1" type="ORF">K5L94_11795</name>
</gene>
<organism evidence="1 2">
    <name type="scientific">Stenotrophomonas forensis</name>
    <dbReference type="NCBI Taxonomy" id="2871169"/>
    <lineage>
        <taxon>Bacteria</taxon>
        <taxon>Pseudomonadati</taxon>
        <taxon>Pseudomonadota</taxon>
        <taxon>Gammaproteobacteria</taxon>
        <taxon>Lysobacterales</taxon>
        <taxon>Lysobacteraceae</taxon>
        <taxon>Stenotrophomonas</taxon>
        <taxon>Stenotrophomonas maltophilia group</taxon>
    </lineage>
</organism>
<accession>A0ABY7XUT4</accession>
<keyword evidence="2" id="KW-1185">Reference proteome</keyword>
<sequence>MAWCSWVAAALCVGGVIAAQARWFEPPVPSPIAFQRISNDRFSQLRRQAIRFVEVRPGHGFQFVERHEGATFQVHCKGVPVLWLEKRRQHVLLQVSLDANQRAPAVLSLRAVLQWQLQPVDYLEQVLAGVPEPVLMDRALLMLAGDVPDGVRCGMP</sequence>
<dbReference type="EMBL" id="CP082270">
    <property type="protein sequence ID" value="WDM61839.1"/>
    <property type="molecule type" value="Genomic_DNA"/>
</dbReference>
<evidence type="ECO:0008006" key="3">
    <source>
        <dbReference type="Google" id="ProtNLM"/>
    </source>
</evidence>
<proteinExistence type="predicted"/>
<evidence type="ECO:0000313" key="1">
    <source>
        <dbReference type="EMBL" id="WDM61839.1"/>
    </source>
</evidence>
<dbReference type="Proteomes" id="UP001216828">
    <property type="component" value="Chromosome"/>
</dbReference>
<protein>
    <recommendedName>
        <fullName evidence="3">Cold-shock protein</fullName>
    </recommendedName>
</protein>